<feature type="non-terminal residue" evidence="1">
    <location>
        <position position="1"/>
    </location>
</feature>
<sequence>WAIAVMFSSAKSSGSIVYQISGTYTDYALATPASVTLSSPPNSQGIVPGYRYITKTAIGLADIEKLATLHSTLRDITIVHGDLAWGTHEWVLQGIEALGKLEGFFVESHVSAQWIKEQFGEM</sequence>
<dbReference type="Proteomes" id="UP000053989">
    <property type="component" value="Unassembled WGS sequence"/>
</dbReference>
<reference evidence="2" key="2">
    <citation type="submission" date="2015-01" db="EMBL/GenBank/DDBJ databases">
        <title>Evolutionary Origins and Diversification of the Mycorrhizal Mutualists.</title>
        <authorList>
            <consortium name="DOE Joint Genome Institute"/>
            <consortium name="Mycorrhizal Genomics Consortium"/>
            <person name="Kohler A."/>
            <person name="Kuo A."/>
            <person name="Nagy L.G."/>
            <person name="Floudas D."/>
            <person name="Copeland A."/>
            <person name="Barry K.W."/>
            <person name="Cichocki N."/>
            <person name="Veneault-Fourrey C."/>
            <person name="LaButti K."/>
            <person name="Lindquist E.A."/>
            <person name="Lipzen A."/>
            <person name="Lundell T."/>
            <person name="Morin E."/>
            <person name="Murat C."/>
            <person name="Riley R."/>
            <person name="Ohm R."/>
            <person name="Sun H."/>
            <person name="Tunlid A."/>
            <person name="Henrissat B."/>
            <person name="Grigoriev I.V."/>
            <person name="Hibbett D.S."/>
            <person name="Martin F."/>
        </authorList>
    </citation>
    <scope>NUCLEOTIDE SEQUENCE [LARGE SCALE GENOMIC DNA]</scope>
    <source>
        <strain evidence="2">Foug A</strain>
    </source>
</reference>
<name>A0A0C3CZD7_9AGAM</name>
<dbReference type="AlphaFoldDB" id="A0A0C3CZD7"/>
<keyword evidence="2" id="KW-1185">Reference proteome</keyword>
<dbReference type="HOGENOM" id="CLU_116351_1_0_1"/>
<reference evidence="1 2" key="1">
    <citation type="submission" date="2014-04" db="EMBL/GenBank/DDBJ databases">
        <authorList>
            <consortium name="DOE Joint Genome Institute"/>
            <person name="Kuo A."/>
            <person name="Kohler A."/>
            <person name="Nagy L.G."/>
            <person name="Floudas D."/>
            <person name="Copeland A."/>
            <person name="Barry K.W."/>
            <person name="Cichocki N."/>
            <person name="Veneault-Fourrey C."/>
            <person name="LaButti K."/>
            <person name="Lindquist E.A."/>
            <person name="Lipzen A."/>
            <person name="Lundell T."/>
            <person name="Morin E."/>
            <person name="Murat C."/>
            <person name="Sun H."/>
            <person name="Tunlid A."/>
            <person name="Henrissat B."/>
            <person name="Grigoriev I.V."/>
            <person name="Hibbett D.S."/>
            <person name="Martin F."/>
            <person name="Nordberg H.P."/>
            <person name="Cantor M.N."/>
            <person name="Hua S.X."/>
        </authorList>
    </citation>
    <scope>NUCLEOTIDE SEQUENCE [LARGE SCALE GENOMIC DNA]</scope>
    <source>
        <strain evidence="1 2">Foug A</strain>
    </source>
</reference>
<accession>A0A0C3CZD7</accession>
<proteinExistence type="predicted"/>
<evidence type="ECO:0000313" key="2">
    <source>
        <dbReference type="Proteomes" id="UP000053989"/>
    </source>
</evidence>
<dbReference type="EMBL" id="KN822166">
    <property type="protein sequence ID" value="KIM53920.1"/>
    <property type="molecule type" value="Genomic_DNA"/>
</dbReference>
<protein>
    <submittedName>
        <fullName evidence="1">Uncharacterized protein</fullName>
    </submittedName>
</protein>
<organism evidence="1 2">
    <name type="scientific">Scleroderma citrinum Foug A</name>
    <dbReference type="NCBI Taxonomy" id="1036808"/>
    <lineage>
        <taxon>Eukaryota</taxon>
        <taxon>Fungi</taxon>
        <taxon>Dikarya</taxon>
        <taxon>Basidiomycota</taxon>
        <taxon>Agaricomycotina</taxon>
        <taxon>Agaricomycetes</taxon>
        <taxon>Agaricomycetidae</taxon>
        <taxon>Boletales</taxon>
        <taxon>Sclerodermatineae</taxon>
        <taxon>Sclerodermataceae</taxon>
        <taxon>Scleroderma</taxon>
    </lineage>
</organism>
<dbReference type="InParanoid" id="A0A0C3CZD7"/>
<evidence type="ECO:0000313" key="1">
    <source>
        <dbReference type="EMBL" id="KIM53920.1"/>
    </source>
</evidence>
<dbReference type="OrthoDB" id="2604723at2759"/>
<gene>
    <name evidence="1" type="ORF">SCLCIDRAFT_137841</name>
</gene>